<proteinExistence type="inferred from homology"/>
<gene>
    <name evidence="3" type="ORF">D9615_003346</name>
</gene>
<dbReference type="SFLD" id="SFLDG01021">
    <property type="entry name" value="Trichodiene_Synthase_Like"/>
    <property type="match status" value="1"/>
</dbReference>
<protein>
    <recommendedName>
        <fullName evidence="5">Trichodiene synthase</fullName>
    </recommendedName>
</protein>
<dbReference type="SUPFAM" id="SSF48576">
    <property type="entry name" value="Terpenoid synthases"/>
    <property type="match status" value="1"/>
</dbReference>
<sequence>MVTSVKPHQYSTTSCNSTPDKIACIVRDFLKDHQMSPSDKNPYNYGNGKDLEVAMREAMKDHGIPPSMELTLRPSARFIELAFHGCTLAEKTNIGLYTWFLIYIDDVSAKDIAPFIAFEQRFLEGIPQMDPVLDAMASLLKRMFHQYSAFHANSIINATFECINGTCIEPALVGIHLGRSSPRFPQFLRDRTGFSIAYALMVFPTSRPLDYVVCFQAMADMDVWISLTNDILSYHKERLAGETVNYVSNRACVEGNSPLQVVADIRGDLLHARKNIYAALETSGDDAAARHWRIFECGYITWHLEQTRYRLADLVIS</sequence>
<dbReference type="EMBL" id="JAACJP010000005">
    <property type="protein sequence ID" value="KAF5384106.1"/>
    <property type="molecule type" value="Genomic_DNA"/>
</dbReference>
<evidence type="ECO:0000256" key="2">
    <source>
        <dbReference type="ARBA" id="ARBA00023239"/>
    </source>
</evidence>
<keyword evidence="4" id="KW-1185">Reference proteome</keyword>
<reference evidence="3 4" key="1">
    <citation type="journal article" date="2020" name="ISME J.">
        <title>Uncovering the hidden diversity of litter-decomposition mechanisms in mushroom-forming fungi.</title>
        <authorList>
            <person name="Floudas D."/>
            <person name="Bentzer J."/>
            <person name="Ahren D."/>
            <person name="Johansson T."/>
            <person name="Persson P."/>
            <person name="Tunlid A."/>
        </authorList>
    </citation>
    <scope>NUCLEOTIDE SEQUENCE [LARGE SCALE GENOMIC DNA]</scope>
    <source>
        <strain evidence="3 4">CBS 661.87</strain>
    </source>
</reference>
<dbReference type="Proteomes" id="UP000565441">
    <property type="component" value="Unassembled WGS sequence"/>
</dbReference>
<dbReference type="InterPro" id="IPR008949">
    <property type="entry name" value="Isoprenoid_synthase_dom_sf"/>
</dbReference>
<dbReference type="SFLD" id="SFLDS00005">
    <property type="entry name" value="Isoprenoid_Synthase_Type_I"/>
    <property type="match status" value="1"/>
</dbReference>
<organism evidence="3 4">
    <name type="scientific">Tricholomella constricta</name>
    <dbReference type="NCBI Taxonomy" id="117010"/>
    <lineage>
        <taxon>Eukaryota</taxon>
        <taxon>Fungi</taxon>
        <taxon>Dikarya</taxon>
        <taxon>Basidiomycota</taxon>
        <taxon>Agaricomycotina</taxon>
        <taxon>Agaricomycetes</taxon>
        <taxon>Agaricomycetidae</taxon>
        <taxon>Agaricales</taxon>
        <taxon>Tricholomatineae</taxon>
        <taxon>Lyophyllaceae</taxon>
        <taxon>Tricholomella</taxon>
    </lineage>
</organism>
<keyword evidence="2" id="KW-0456">Lyase</keyword>
<evidence type="ECO:0000313" key="4">
    <source>
        <dbReference type="Proteomes" id="UP000565441"/>
    </source>
</evidence>
<comment type="caution">
    <text evidence="3">The sequence shown here is derived from an EMBL/GenBank/DDBJ whole genome shotgun (WGS) entry which is preliminary data.</text>
</comment>
<evidence type="ECO:0000313" key="3">
    <source>
        <dbReference type="EMBL" id="KAF5384106.1"/>
    </source>
</evidence>
<dbReference type="Pfam" id="PF06330">
    <property type="entry name" value="TRI5"/>
    <property type="match status" value="1"/>
</dbReference>
<comment type="similarity">
    <text evidence="1">Belongs to the trichodiene synthase family.</text>
</comment>
<dbReference type="InterPro" id="IPR024652">
    <property type="entry name" value="Trichodiene_synth"/>
</dbReference>
<dbReference type="GO" id="GO:0016838">
    <property type="term" value="F:carbon-oxygen lyase activity, acting on phosphates"/>
    <property type="evidence" value="ECO:0007669"/>
    <property type="project" value="InterPro"/>
</dbReference>
<accession>A0A8H5HIG9</accession>
<name>A0A8H5HIG9_9AGAR</name>
<evidence type="ECO:0000256" key="1">
    <source>
        <dbReference type="ARBA" id="ARBA00007946"/>
    </source>
</evidence>
<evidence type="ECO:0008006" key="5">
    <source>
        <dbReference type="Google" id="ProtNLM"/>
    </source>
</evidence>
<dbReference type="Gene3D" id="1.10.600.10">
    <property type="entry name" value="Farnesyl Diphosphate Synthase"/>
    <property type="match status" value="1"/>
</dbReference>
<dbReference type="OrthoDB" id="2998174at2759"/>
<dbReference type="AlphaFoldDB" id="A0A8H5HIG9"/>